<proteinExistence type="predicted"/>
<dbReference type="Proteomes" id="UP000003174">
    <property type="component" value="Unassembled WGS sequence"/>
</dbReference>
<name>C0EYH3_9FIRM</name>
<gene>
    <name evidence="1" type="ORF">EUBHAL_02477</name>
</gene>
<organism evidence="1 2">
    <name type="scientific">Anaerobutyricum hallii DSM 3353</name>
    <dbReference type="NCBI Taxonomy" id="411469"/>
    <lineage>
        <taxon>Bacteria</taxon>
        <taxon>Bacillati</taxon>
        <taxon>Bacillota</taxon>
        <taxon>Clostridia</taxon>
        <taxon>Lachnospirales</taxon>
        <taxon>Lachnospiraceae</taxon>
        <taxon>Anaerobutyricum</taxon>
    </lineage>
</organism>
<comment type="caution">
    <text evidence="1">The sequence shown here is derived from an EMBL/GenBank/DDBJ whole genome shotgun (WGS) entry which is preliminary data.</text>
</comment>
<reference evidence="1 2" key="2">
    <citation type="submission" date="2009-02" db="EMBL/GenBank/DDBJ databases">
        <title>Draft genome sequence of Eubacterium hallii (DSM 3353).</title>
        <authorList>
            <person name="Sudarsanam P."/>
            <person name="Ley R."/>
            <person name="Guruge J."/>
            <person name="Turnbaugh P.J."/>
            <person name="Mahowald M."/>
            <person name="Liep D."/>
            <person name="Gordon J."/>
        </authorList>
    </citation>
    <scope>NUCLEOTIDE SEQUENCE [LARGE SCALE GENOMIC DNA]</scope>
    <source>
        <strain evidence="1 2">DSM 3353</strain>
    </source>
</reference>
<sequence length="82" mass="9080">MFIFNKKGDFVAVVFEEGGGWRLLLILNFICHSMFSANFYLPPNRQLPQQSGGNNSAGLIDRKRRTPYSPICGLGTSVGCEP</sequence>
<dbReference type="AlphaFoldDB" id="C0EYH3"/>
<evidence type="ECO:0000313" key="1">
    <source>
        <dbReference type="EMBL" id="EEG35726.1"/>
    </source>
</evidence>
<accession>C0EYH3</accession>
<evidence type="ECO:0000313" key="2">
    <source>
        <dbReference type="Proteomes" id="UP000003174"/>
    </source>
</evidence>
<protein>
    <submittedName>
        <fullName evidence="1">Uncharacterized protein</fullName>
    </submittedName>
</protein>
<reference evidence="1 2" key="1">
    <citation type="submission" date="2009-01" db="EMBL/GenBank/DDBJ databases">
        <authorList>
            <person name="Fulton L."/>
            <person name="Clifton S."/>
            <person name="Fulton B."/>
            <person name="Xu J."/>
            <person name="Minx P."/>
            <person name="Pepin K.H."/>
            <person name="Johnson M."/>
            <person name="Bhonagiri V."/>
            <person name="Nash W.E."/>
            <person name="Mardis E.R."/>
            <person name="Wilson R.K."/>
        </authorList>
    </citation>
    <scope>NUCLEOTIDE SEQUENCE [LARGE SCALE GENOMIC DNA]</scope>
    <source>
        <strain evidence="1 2">DSM 3353</strain>
    </source>
</reference>
<dbReference type="EMBL" id="ACEP01000106">
    <property type="protein sequence ID" value="EEG35726.1"/>
    <property type="molecule type" value="Genomic_DNA"/>
</dbReference>